<protein>
    <submittedName>
        <fullName evidence="2">Uncharacterized protein</fullName>
    </submittedName>
</protein>
<dbReference type="EMBL" id="RBDX01000010">
    <property type="protein sequence ID" value="RKN08748.1"/>
    <property type="molecule type" value="Genomic_DNA"/>
</dbReference>
<feature type="region of interest" description="Disordered" evidence="1">
    <location>
        <begin position="1"/>
        <end position="30"/>
    </location>
</feature>
<organism evidence="2 5">
    <name type="scientific">Streptomyces radicis</name>
    <dbReference type="NCBI Taxonomy" id="1750517"/>
    <lineage>
        <taxon>Bacteria</taxon>
        <taxon>Bacillati</taxon>
        <taxon>Actinomycetota</taxon>
        <taxon>Actinomycetes</taxon>
        <taxon>Kitasatosporales</taxon>
        <taxon>Streptomycetaceae</taxon>
        <taxon>Streptomyces</taxon>
    </lineage>
</organism>
<sequence length="117" mass="12746">MSEITGGVLSGSQATISYSPDDSPCGTTSARKVFKSTQTMPARTACDRVFRSFSPHFAHLSRGRTSRGPESLPAASHRDTDHGGVTDAQRRPRPRTRAHLSDPGTHKPFLDLADLKW</sequence>
<name>A0A3A9W6F4_9ACTN</name>
<dbReference type="Proteomes" id="UP000268652">
    <property type="component" value="Unassembled WGS sequence"/>
</dbReference>
<keyword evidence="4" id="KW-1185">Reference proteome</keyword>
<feature type="compositionally biased region" description="Polar residues" evidence="1">
    <location>
        <begin position="10"/>
        <end position="30"/>
    </location>
</feature>
<feature type="region of interest" description="Disordered" evidence="1">
    <location>
        <begin position="57"/>
        <end position="117"/>
    </location>
</feature>
<proteinExistence type="predicted"/>
<reference evidence="4 5" key="1">
    <citation type="submission" date="2018-09" db="EMBL/GenBank/DDBJ databases">
        <title>Streptomyces sp. nov. DS1-2, an endophytic actinomycete isolated from roots of Dendrobium scabrilingue.</title>
        <authorList>
            <person name="Kuncharoen N."/>
            <person name="Kudo T."/>
            <person name="Ohkuma M."/>
            <person name="Yuki M."/>
            <person name="Tanasupawat S."/>
        </authorList>
    </citation>
    <scope>NUCLEOTIDE SEQUENCE [LARGE SCALE GENOMIC DNA]</scope>
    <source>
        <strain evidence="2 5">AZ1-7</strain>
        <strain evidence="3 4">DS1-2</strain>
    </source>
</reference>
<evidence type="ECO:0000313" key="2">
    <source>
        <dbReference type="EMBL" id="RKN08748.1"/>
    </source>
</evidence>
<feature type="compositionally biased region" description="Basic and acidic residues" evidence="1">
    <location>
        <begin position="76"/>
        <end position="90"/>
    </location>
</feature>
<comment type="caution">
    <text evidence="2">The sequence shown here is derived from an EMBL/GenBank/DDBJ whole genome shotgun (WGS) entry which is preliminary data.</text>
</comment>
<feature type="compositionally biased region" description="Basic and acidic residues" evidence="1">
    <location>
        <begin position="104"/>
        <end position="117"/>
    </location>
</feature>
<gene>
    <name evidence="3" type="ORF">D7318_16265</name>
    <name evidence="2" type="ORF">D7319_15310</name>
</gene>
<evidence type="ECO:0000313" key="4">
    <source>
        <dbReference type="Proteomes" id="UP000268652"/>
    </source>
</evidence>
<dbReference type="Proteomes" id="UP000275024">
    <property type="component" value="Unassembled WGS sequence"/>
</dbReference>
<dbReference type="EMBL" id="RBDY01000010">
    <property type="protein sequence ID" value="RKN21906.1"/>
    <property type="molecule type" value="Genomic_DNA"/>
</dbReference>
<evidence type="ECO:0000313" key="5">
    <source>
        <dbReference type="Proteomes" id="UP000275024"/>
    </source>
</evidence>
<evidence type="ECO:0000256" key="1">
    <source>
        <dbReference type="SAM" id="MobiDB-lite"/>
    </source>
</evidence>
<evidence type="ECO:0000313" key="3">
    <source>
        <dbReference type="EMBL" id="RKN21906.1"/>
    </source>
</evidence>
<dbReference type="AlphaFoldDB" id="A0A3A9W6F4"/>
<accession>A0A3A9W6F4</accession>